<gene>
    <name evidence="1" type="ORF">BB561_001270</name>
</gene>
<dbReference type="Proteomes" id="UP000245383">
    <property type="component" value="Unassembled WGS sequence"/>
</dbReference>
<dbReference type="AlphaFoldDB" id="A0A2T9YVD5"/>
<keyword evidence="2" id="KW-1185">Reference proteome</keyword>
<accession>A0A2T9YVD5</accession>
<sequence length="386" mass="42028">MYIQSVNYIYFLALAINIEASSVKNTDRLNGFELNERGLNHKLQLESVPDVMFPEKKRSVELSPEDIAQISNEKSTKVEQVEDIQALNTQSNNQANAGVEVSGKKSRNNRGLADFAGAIGGVLTNGVKAAGIAITDVSGMVGPILSSISSSASKMFRSANGSHSPSGSTKTFKTVEKNDLIEGADKLRTIDANKMKTKLFNYLTKLSESKENEAIKKIQNIVNKIKAVGATALKARIAATSEYFKNLPYKYYKSGAIYVYNSFSAQEVQTAIKNAELAANAKAANKVDISSKIDNMILYAQKLSTLSESEVKISINELFVELSSVSENVIQKYIDDVEALSGNLNSVDVVAIIAKLAANVNHLTTEQTRVYLDILAEVFISISELF</sequence>
<protein>
    <submittedName>
        <fullName evidence="1">Uncharacterized protein</fullName>
    </submittedName>
</protein>
<proteinExistence type="predicted"/>
<dbReference type="EMBL" id="MBFR01000036">
    <property type="protein sequence ID" value="PVU96305.1"/>
    <property type="molecule type" value="Genomic_DNA"/>
</dbReference>
<comment type="caution">
    <text evidence="1">The sequence shown here is derived from an EMBL/GenBank/DDBJ whole genome shotgun (WGS) entry which is preliminary data.</text>
</comment>
<reference evidence="1 2" key="1">
    <citation type="journal article" date="2018" name="MBio">
        <title>Comparative Genomics Reveals the Core Gene Toolbox for the Fungus-Insect Symbiosis.</title>
        <authorList>
            <person name="Wang Y."/>
            <person name="Stata M."/>
            <person name="Wang W."/>
            <person name="Stajich J.E."/>
            <person name="White M.M."/>
            <person name="Moncalvo J.M."/>
        </authorList>
    </citation>
    <scope>NUCLEOTIDE SEQUENCE [LARGE SCALE GENOMIC DNA]</scope>
    <source>
        <strain evidence="1 2">SWE-8-4</strain>
    </source>
</reference>
<evidence type="ECO:0000313" key="2">
    <source>
        <dbReference type="Proteomes" id="UP000245383"/>
    </source>
</evidence>
<evidence type="ECO:0000313" key="1">
    <source>
        <dbReference type="EMBL" id="PVU96305.1"/>
    </source>
</evidence>
<organism evidence="1 2">
    <name type="scientific">Smittium simulii</name>
    <dbReference type="NCBI Taxonomy" id="133385"/>
    <lineage>
        <taxon>Eukaryota</taxon>
        <taxon>Fungi</taxon>
        <taxon>Fungi incertae sedis</taxon>
        <taxon>Zoopagomycota</taxon>
        <taxon>Kickxellomycotina</taxon>
        <taxon>Harpellomycetes</taxon>
        <taxon>Harpellales</taxon>
        <taxon>Legeriomycetaceae</taxon>
        <taxon>Smittium</taxon>
    </lineage>
</organism>
<name>A0A2T9YVD5_9FUNG</name>